<protein>
    <submittedName>
        <fullName evidence="2">Uncharacterized protein</fullName>
    </submittedName>
</protein>
<evidence type="ECO:0000313" key="3">
    <source>
        <dbReference type="Proteomes" id="UP001304243"/>
    </source>
</evidence>
<gene>
    <name evidence="2" type="ORF">ATC70_008347</name>
</gene>
<name>A0AAN7DMS2_9FUNG</name>
<sequence>MEILSLNNTCHKKGANSQSSSISITPSASPSSSSTPTYHKPSVTYYKSQTTATTQLSMETTDNEFINVDLESKGNRSSHDSSAPFSTASMRRLSVPASVYSRVHRSETNQSPTAPSSPLSTSSTAFEVLDRSSRS</sequence>
<reference evidence="2 3" key="1">
    <citation type="submission" date="2022-11" db="EMBL/GenBank/DDBJ databases">
        <title>Mucor velutinosus strain NIH1002 WGS.</title>
        <authorList>
            <person name="Subramanian P."/>
            <person name="Mullikin J.C."/>
            <person name="Segre J.A."/>
            <person name="Zelazny A.M."/>
        </authorList>
    </citation>
    <scope>NUCLEOTIDE SEQUENCE [LARGE SCALE GENOMIC DNA]</scope>
    <source>
        <strain evidence="2 3">NIH1002</strain>
    </source>
</reference>
<dbReference type="EMBL" id="JASEJX010000011">
    <property type="protein sequence ID" value="KAK4520216.1"/>
    <property type="molecule type" value="Genomic_DNA"/>
</dbReference>
<dbReference type="GeneID" id="89952033"/>
<comment type="caution">
    <text evidence="2">The sequence shown here is derived from an EMBL/GenBank/DDBJ whole genome shotgun (WGS) entry which is preliminary data.</text>
</comment>
<feature type="compositionally biased region" description="Polar residues" evidence="1">
    <location>
        <begin position="80"/>
        <end position="89"/>
    </location>
</feature>
<dbReference type="AlphaFoldDB" id="A0AAN7DMS2"/>
<accession>A0AAN7DMS2</accession>
<evidence type="ECO:0000313" key="2">
    <source>
        <dbReference type="EMBL" id="KAK4520216.1"/>
    </source>
</evidence>
<dbReference type="RefSeq" id="XP_064686882.1">
    <property type="nucleotide sequence ID" value="XM_064827598.1"/>
</dbReference>
<feature type="compositionally biased region" description="Polar residues" evidence="1">
    <location>
        <begin position="45"/>
        <end position="64"/>
    </location>
</feature>
<feature type="compositionally biased region" description="Low complexity" evidence="1">
    <location>
        <begin position="111"/>
        <end position="125"/>
    </location>
</feature>
<evidence type="ECO:0000256" key="1">
    <source>
        <dbReference type="SAM" id="MobiDB-lite"/>
    </source>
</evidence>
<keyword evidence="3" id="KW-1185">Reference proteome</keyword>
<proteinExistence type="predicted"/>
<organism evidence="2 3">
    <name type="scientific">Mucor velutinosus</name>
    <dbReference type="NCBI Taxonomy" id="708070"/>
    <lineage>
        <taxon>Eukaryota</taxon>
        <taxon>Fungi</taxon>
        <taxon>Fungi incertae sedis</taxon>
        <taxon>Mucoromycota</taxon>
        <taxon>Mucoromycotina</taxon>
        <taxon>Mucoromycetes</taxon>
        <taxon>Mucorales</taxon>
        <taxon>Mucorineae</taxon>
        <taxon>Mucoraceae</taxon>
        <taxon>Mucor</taxon>
    </lineage>
</organism>
<dbReference type="Proteomes" id="UP001304243">
    <property type="component" value="Unassembled WGS sequence"/>
</dbReference>
<feature type="compositionally biased region" description="Basic and acidic residues" evidence="1">
    <location>
        <begin position="70"/>
        <end position="79"/>
    </location>
</feature>
<feature type="region of interest" description="Disordered" evidence="1">
    <location>
        <begin position="1"/>
        <end position="135"/>
    </location>
</feature>
<feature type="compositionally biased region" description="Low complexity" evidence="1">
    <location>
        <begin position="17"/>
        <end position="37"/>
    </location>
</feature>